<dbReference type="Proteomes" id="UP000298652">
    <property type="component" value="Chromosome 9"/>
</dbReference>
<evidence type="ECO:0000256" key="2">
    <source>
        <dbReference type="ARBA" id="ARBA00005592"/>
    </source>
</evidence>
<organism evidence="6 7">
    <name type="scientific">Setaria viridis</name>
    <name type="common">Green bristlegrass</name>
    <name type="synonym">Setaria italica subsp. viridis</name>
    <dbReference type="NCBI Taxonomy" id="4556"/>
    <lineage>
        <taxon>Eukaryota</taxon>
        <taxon>Viridiplantae</taxon>
        <taxon>Streptophyta</taxon>
        <taxon>Embryophyta</taxon>
        <taxon>Tracheophyta</taxon>
        <taxon>Spermatophyta</taxon>
        <taxon>Magnoliopsida</taxon>
        <taxon>Liliopsida</taxon>
        <taxon>Poales</taxon>
        <taxon>Poaceae</taxon>
        <taxon>PACMAD clade</taxon>
        <taxon>Panicoideae</taxon>
        <taxon>Panicodae</taxon>
        <taxon>Paniceae</taxon>
        <taxon>Cenchrinae</taxon>
        <taxon>Setaria</taxon>
    </lineage>
</organism>
<dbReference type="EMBL" id="CM016560">
    <property type="protein sequence ID" value="TKV93176.1"/>
    <property type="molecule type" value="Genomic_DNA"/>
</dbReference>
<evidence type="ECO:0000256" key="3">
    <source>
        <dbReference type="ARBA" id="ARBA00022525"/>
    </source>
</evidence>
<evidence type="ECO:0000313" key="7">
    <source>
        <dbReference type="Proteomes" id="UP000298652"/>
    </source>
</evidence>
<keyword evidence="7" id="KW-1185">Reference proteome</keyword>
<evidence type="ECO:0000256" key="5">
    <source>
        <dbReference type="SAM" id="SignalP"/>
    </source>
</evidence>
<dbReference type="Gramene" id="TKV93176">
    <property type="protein sequence ID" value="TKV93176"/>
    <property type="gene ID" value="SEVIR_9G208900v2"/>
</dbReference>
<dbReference type="InterPro" id="IPR036908">
    <property type="entry name" value="RlpA-like_sf"/>
</dbReference>
<feature type="chain" id="PRO_5021016806" description="Ripening-related protein 4" evidence="5">
    <location>
        <begin position="26"/>
        <end position="187"/>
    </location>
</feature>
<dbReference type="CDD" id="cd22270">
    <property type="entry name" value="DPBB_kiwellin-like"/>
    <property type="match status" value="1"/>
</dbReference>
<dbReference type="InterPro" id="IPR039271">
    <property type="entry name" value="Kiwellin-like"/>
</dbReference>
<keyword evidence="3" id="KW-0964">Secreted</keyword>
<comment type="similarity">
    <text evidence="2">Belongs to the kiwellin family.</text>
</comment>
<proteinExistence type="inferred from homology"/>
<reference evidence="6" key="1">
    <citation type="submission" date="2019-03" db="EMBL/GenBank/DDBJ databases">
        <title>WGS assembly of Setaria viridis.</title>
        <authorList>
            <person name="Huang P."/>
            <person name="Jenkins J."/>
            <person name="Grimwood J."/>
            <person name="Barry K."/>
            <person name="Healey A."/>
            <person name="Mamidi S."/>
            <person name="Sreedasyam A."/>
            <person name="Shu S."/>
            <person name="Feldman M."/>
            <person name="Wu J."/>
            <person name="Yu Y."/>
            <person name="Chen C."/>
            <person name="Johnson J."/>
            <person name="Rokhsar D."/>
            <person name="Baxter I."/>
            <person name="Schmutz J."/>
            <person name="Brutnell T."/>
            <person name="Kellogg E."/>
        </authorList>
    </citation>
    <scope>NUCLEOTIDE SEQUENCE [LARGE SCALE GENOMIC DNA]</scope>
</reference>
<evidence type="ECO:0000256" key="1">
    <source>
        <dbReference type="ARBA" id="ARBA00004613"/>
    </source>
</evidence>
<protein>
    <recommendedName>
        <fullName evidence="8">Ripening-related protein 4</fullName>
    </recommendedName>
</protein>
<dbReference type="Pfam" id="PF24300">
    <property type="entry name" value="KWL1"/>
    <property type="match status" value="1"/>
</dbReference>
<dbReference type="PANTHER" id="PTHR33191:SF71">
    <property type="entry name" value="RIPENING-RELATED PROTEIN 4-RELATED"/>
    <property type="match status" value="1"/>
</dbReference>
<sequence length="187" mass="20861">MVDTRLLVLFALLQIMCFPFHEVSAATCHVSGVIRGKGRNCNRENGLDSCCIAGKHYPQFRCSPPVSAKTPAILTVNRFDNGADHVTRITSCDMRFHRDKELVVILSSGWLRLDGTNRCNKKIRVHANGRSVLAKVVDECDSVHGCKEENDFEPPCRNNVLNASPAVWKALRLNQTIGELKVTWSDV</sequence>
<name>A0A4U6T856_SETVI</name>
<evidence type="ECO:0000256" key="4">
    <source>
        <dbReference type="ARBA" id="ARBA00022729"/>
    </source>
</evidence>
<dbReference type="Gene3D" id="2.40.40.10">
    <property type="entry name" value="RlpA-like domain"/>
    <property type="match status" value="1"/>
</dbReference>
<dbReference type="GO" id="GO:0005576">
    <property type="term" value="C:extracellular region"/>
    <property type="evidence" value="ECO:0007669"/>
    <property type="project" value="UniProtKB-SubCell"/>
</dbReference>
<dbReference type="AlphaFoldDB" id="A0A4U6T856"/>
<feature type="signal peptide" evidence="5">
    <location>
        <begin position="1"/>
        <end position="25"/>
    </location>
</feature>
<comment type="subcellular location">
    <subcellularLocation>
        <location evidence="1">Secreted</location>
    </subcellularLocation>
</comment>
<accession>A0A4U6T856</accession>
<dbReference type="PANTHER" id="PTHR33191">
    <property type="entry name" value="RIPENING-RELATED PROTEIN 2-RELATED"/>
    <property type="match status" value="1"/>
</dbReference>
<gene>
    <name evidence="6" type="ORF">SEVIR_9G208900v2</name>
</gene>
<dbReference type="SUPFAM" id="SSF50685">
    <property type="entry name" value="Barwin-like endoglucanases"/>
    <property type="match status" value="1"/>
</dbReference>
<evidence type="ECO:0000313" key="6">
    <source>
        <dbReference type="EMBL" id="TKV93176.1"/>
    </source>
</evidence>
<dbReference type="OMA" id="NCCVAGE"/>
<keyword evidence="4 5" id="KW-0732">Signal</keyword>
<evidence type="ECO:0008006" key="8">
    <source>
        <dbReference type="Google" id="ProtNLM"/>
    </source>
</evidence>